<dbReference type="FunFam" id="3.30.70.330:FF:000119">
    <property type="entry name" value="RNA-binding motif protein, X chromosome"/>
    <property type="match status" value="1"/>
</dbReference>
<evidence type="ECO:0000256" key="2">
    <source>
        <dbReference type="ARBA" id="ARBA00022884"/>
    </source>
</evidence>
<feature type="compositionally biased region" description="Basic and acidic residues" evidence="5">
    <location>
        <begin position="299"/>
        <end position="310"/>
    </location>
</feature>
<dbReference type="InterPro" id="IPR000504">
    <property type="entry name" value="RRM_dom"/>
</dbReference>
<keyword evidence="2 4" id="KW-0694">RNA-binding</keyword>
<evidence type="ECO:0000256" key="4">
    <source>
        <dbReference type="PROSITE-ProRule" id="PRU00176"/>
    </source>
</evidence>
<protein>
    <submittedName>
        <fullName evidence="8">RNA-binding motif protein, X-linked-like-2</fullName>
    </submittedName>
</protein>
<feature type="compositionally biased region" description="Basic and acidic residues" evidence="5">
    <location>
        <begin position="256"/>
        <end position="267"/>
    </location>
</feature>
<feature type="domain" description="RRM" evidence="6">
    <location>
        <begin position="8"/>
        <end position="86"/>
    </location>
</feature>
<dbReference type="AlphaFoldDB" id="A0A6P3FL58"/>
<proteinExistence type="predicted"/>
<dbReference type="SMART" id="SM00360">
    <property type="entry name" value="RRM"/>
    <property type="match status" value="1"/>
</dbReference>
<dbReference type="Proteomes" id="UP000515203">
    <property type="component" value="Unplaced"/>
</dbReference>
<dbReference type="CDD" id="cd12382">
    <property type="entry name" value="RRM_RBMX_like"/>
    <property type="match status" value="1"/>
</dbReference>
<evidence type="ECO:0000256" key="3">
    <source>
        <dbReference type="ARBA" id="ARBA00023187"/>
    </source>
</evidence>
<dbReference type="CTD" id="27288"/>
<dbReference type="GO" id="GO:0008380">
    <property type="term" value="P:RNA splicing"/>
    <property type="evidence" value="ECO:0007669"/>
    <property type="project" value="UniProtKB-KW"/>
</dbReference>
<keyword evidence="7" id="KW-1185">Reference proteome</keyword>
<reference evidence="8" key="1">
    <citation type="submission" date="2025-08" db="UniProtKB">
        <authorList>
            <consortium name="RefSeq"/>
        </authorList>
    </citation>
    <scope>IDENTIFICATION</scope>
</reference>
<dbReference type="Gene3D" id="3.30.70.330">
    <property type="match status" value="1"/>
</dbReference>
<evidence type="ECO:0000259" key="6">
    <source>
        <dbReference type="PROSITE" id="PS50102"/>
    </source>
</evidence>
<dbReference type="GO" id="GO:0043226">
    <property type="term" value="C:organelle"/>
    <property type="evidence" value="ECO:0007669"/>
    <property type="project" value="UniProtKB-ARBA"/>
</dbReference>
<dbReference type="PROSITE" id="PS50102">
    <property type="entry name" value="RRM"/>
    <property type="match status" value="1"/>
</dbReference>
<feature type="compositionally biased region" description="Basic and acidic residues" evidence="5">
    <location>
        <begin position="164"/>
        <end position="198"/>
    </location>
</feature>
<dbReference type="InterPro" id="IPR050441">
    <property type="entry name" value="RBM"/>
</dbReference>
<dbReference type="InterPro" id="IPR003954">
    <property type="entry name" value="RRM_euk-type"/>
</dbReference>
<dbReference type="GO" id="GO:0006397">
    <property type="term" value="P:mRNA processing"/>
    <property type="evidence" value="ECO:0007669"/>
    <property type="project" value="UniProtKB-KW"/>
</dbReference>
<evidence type="ECO:0000313" key="7">
    <source>
        <dbReference type="Proteomes" id="UP000515203"/>
    </source>
</evidence>
<dbReference type="SMART" id="SM00361">
    <property type="entry name" value="RRM_1"/>
    <property type="match status" value="1"/>
</dbReference>
<dbReference type="InterPro" id="IPR035979">
    <property type="entry name" value="RBD_domain_sf"/>
</dbReference>
<feature type="region of interest" description="Disordered" evidence="5">
    <location>
        <begin position="84"/>
        <end position="310"/>
    </location>
</feature>
<dbReference type="SUPFAM" id="SSF54928">
    <property type="entry name" value="RNA-binding domain, RBD"/>
    <property type="match status" value="1"/>
</dbReference>
<name>A0A6P3FL58_OCTDE</name>
<evidence type="ECO:0000313" key="8">
    <source>
        <dbReference type="RefSeq" id="XP_004647932.1"/>
    </source>
</evidence>
<keyword evidence="1" id="KW-0507">mRNA processing</keyword>
<feature type="compositionally biased region" description="Basic and acidic residues" evidence="5">
    <location>
        <begin position="118"/>
        <end position="128"/>
    </location>
</feature>
<evidence type="ECO:0000256" key="1">
    <source>
        <dbReference type="ARBA" id="ARBA00022664"/>
    </source>
</evidence>
<dbReference type="GO" id="GO:0003723">
    <property type="term" value="F:RNA binding"/>
    <property type="evidence" value="ECO:0007669"/>
    <property type="project" value="UniProtKB-UniRule"/>
</dbReference>
<gene>
    <name evidence="8" type="primary">Rbmxl2</name>
</gene>
<dbReference type="PANTHER" id="PTHR48034">
    <property type="entry name" value="TRANSFORMER-2 SEX-DETERMINING PROTEIN-RELATED"/>
    <property type="match status" value="1"/>
</dbReference>
<dbReference type="RefSeq" id="XP_004647932.1">
    <property type="nucleotide sequence ID" value="XM_004647875.2"/>
</dbReference>
<dbReference type="GeneID" id="101566959"/>
<feature type="region of interest" description="Disordered" evidence="5">
    <location>
        <begin position="1"/>
        <end position="22"/>
    </location>
</feature>
<accession>A0A6P3FL58</accession>
<evidence type="ECO:0000256" key="5">
    <source>
        <dbReference type="SAM" id="MobiDB-lite"/>
    </source>
</evidence>
<dbReference type="InterPro" id="IPR012677">
    <property type="entry name" value="Nucleotide-bd_a/b_plait_sf"/>
</dbReference>
<dbReference type="Pfam" id="PF00076">
    <property type="entry name" value="RRM_1"/>
    <property type="match status" value="1"/>
</dbReference>
<dbReference type="InParanoid" id="A0A6P3FL58"/>
<sequence length="310" mass="33968">MAEADRPGKLFIGGLSPETDEKGLETTFGKYGRIIEVLLMKDRETAKSRGFAFVTFESPADAKAAVRDLNGKSLDGKAIKVAQATKPAFESGRRGPLPPRSRGRSRALRGGDGYAGPARREPPPRRDPYLGPREGGYSPRDSYSGRDYGAAREPRDFAASPRDYSYRDYGHASARDDCPSRGYCDRDGYGGRDRDYGEHLSGGSYRDNFESYGDPRGAAPTRGPQPSYGGGRYDEYRGWSPDNYRDGYSGGSGGGRGERYSGGRDRGLPPPMERGYPPERESYSRSGRRAPPRGGRLGSRAERGGVRSRY</sequence>
<organism evidence="7 8">
    <name type="scientific">Octodon degus</name>
    <name type="common">Degu</name>
    <name type="synonym">Sciurus degus</name>
    <dbReference type="NCBI Taxonomy" id="10160"/>
    <lineage>
        <taxon>Eukaryota</taxon>
        <taxon>Metazoa</taxon>
        <taxon>Chordata</taxon>
        <taxon>Craniata</taxon>
        <taxon>Vertebrata</taxon>
        <taxon>Euteleostomi</taxon>
        <taxon>Mammalia</taxon>
        <taxon>Eutheria</taxon>
        <taxon>Euarchontoglires</taxon>
        <taxon>Glires</taxon>
        <taxon>Rodentia</taxon>
        <taxon>Hystricomorpha</taxon>
        <taxon>Octodontidae</taxon>
        <taxon>Octodon</taxon>
    </lineage>
</organism>
<keyword evidence="3" id="KW-0508">mRNA splicing</keyword>
<dbReference type="OrthoDB" id="439808at2759"/>